<feature type="active site" description="Glycyl thioester intermediate" evidence="12">
    <location>
        <position position="950"/>
    </location>
</feature>
<feature type="transmembrane region" description="Helical" evidence="13">
    <location>
        <begin position="664"/>
        <end position="688"/>
    </location>
</feature>
<dbReference type="InterPro" id="IPR029058">
    <property type="entry name" value="AB_hydrolase_fold"/>
</dbReference>
<organism evidence="15 16">
    <name type="scientific">Glossina morsitans morsitans</name>
    <name type="common">Savannah tsetse fly</name>
    <dbReference type="NCBI Taxonomy" id="37546"/>
    <lineage>
        <taxon>Eukaryota</taxon>
        <taxon>Metazoa</taxon>
        <taxon>Ecdysozoa</taxon>
        <taxon>Arthropoda</taxon>
        <taxon>Hexapoda</taxon>
        <taxon>Insecta</taxon>
        <taxon>Pterygota</taxon>
        <taxon>Neoptera</taxon>
        <taxon>Endopterygota</taxon>
        <taxon>Diptera</taxon>
        <taxon>Brachycera</taxon>
        <taxon>Muscomorpha</taxon>
        <taxon>Hippoboscoidea</taxon>
        <taxon>Glossinidae</taxon>
        <taxon>Glossina</taxon>
    </lineage>
</organism>
<sequence>MLKNFIVVLITFAFGCFLYGARYIFLEVEENACRMTYMFGEPQFLKLNFKENKEFPHYGLYYYYEGPEQLSGFYGGYLEDQKMFLKVCIQVVSNIYEKNKSVIIIGHSMGGKVAQAVLEQRGDFTKINSIIFISSPLDIPVINLDYEIQKFYVNNEKFLSINRERYLAHNETNACVDLYQNVSYVRSESSLMENILMISIGGGNRDLMVQESLTMSKYSDIHAMTSSIPKVWLSCDHLSSVWCLQLVKVINRFIFAVATVDSRNDVFYLDEKGLRVQAAINYFVKPLNRHKVIELYFNNNYESVWDEQSKIVYGKLFKNGLRHYYNQLLTIHKYKDYKKLFMEVTGLDDNNWLFACLETFHEGIPISHYIQNIPAQDTFRSVSFKIDVYKANERKIIVKAPRFSFDRKVLITETTHATMHYMILIQDLEEPISTLRFDIEPIACVDKRFQITGKICVPWVRGFERYKHLSDKTLDKGIYVNVPIPTPTGYNTSVNPVCLELFLDPPCRYKISYQLSIAATASKIVQESYHWLPAHLTSVLFIILKHEIVNFQNPRNSWFIKPYVGFFQYKSFYIITACRLLRKLLTPFEILPSAAISNSTIYILIVIHSTAIVVSILFVFIIWIMLVLNGNLLYKVAFKLIGVSMPLSNVLTQMVPVLPLSFGIVFISIACASCSGVALALASIFYFVTLSNTYKGFLQSWVLENLSELHTKSSNEHNVTRSCNYCEGLMNLPFHTTMLLLLITMTVMNCGVTIAWMKSERLMSVWFPSNVFTFSDPFLLPAIIVLLCISILLQLNAPHMSYFWIPHRRHHALLLRQCLHTLLPGTYIWAEIYYCTCLRSYYIARNVSLYAVKHNDDSVSIKDNHAVSKRLQKEFMSLMMTTEKGISAFPDGENICKWIGTITGPINTVYTQPKYRLSLEFPNSYPYAPLVVNFLTLCFHPNIDLQGSICLDILKYKWNSTSGKVTVNVR</sequence>
<dbReference type="Gene3D" id="3.10.110.10">
    <property type="entry name" value="Ubiquitin Conjugating Enzyme"/>
    <property type="match status" value="1"/>
</dbReference>
<comment type="subcellular location">
    <subcellularLocation>
        <location evidence="1">Endoplasmic reticulum membrane</location>
        <topology evidence="1">Multi-pass membrane protein</topology>
    </subcellularLocation>
</comment>
<dbReference type="InterPro" id="IPR000608">
    <property type="entry name" value="UBC"/>
</dbReference>
<keyword evidence="10 13" id="KW-1133">Transmembrane helix</keyword>
<evidence type="ECO:0000259" key="14">
    <source>
        <dbReference type="PROSITE" id="PS50127"/>
    </source>
</evidence>
<keyword evidence="7 13" id="KW-0378">Hydrolase</keyword>
<evidence type="ECO:0000256" key="11">
    <source>
        <dbReference type="ARBA" id="ARBA00023136"/>
    </source>
</evidence>
<dbReference type="GO" id="GO:0005789">
    <property type="term" value="C:endoplasmic reticulum membrane"/>
    <property type="evidence" value="ECO:0007669"/>
    <property type="project" value="UniProtKB-SubCell"/>
</dbReference>
<accession>A0A1B0GBB5</accession>
<feature type="domain" description="UBC core" evidence="14">
    <location>
        <begin position="866"/>
        <end position="970"/>
    </location>
</feature>
<dbReference type="EnsemblMetazoa" id="GMOY010598-RA">
    <property type="protein sequence ID" value="GMOY010598-PA"/>
    <property type="gene ID" value="GMOY010598"/>
</dbReference>
<dbReference type="InterPro" id="IPR016135">
    <property type="entry name" value="UBQ-conjugating_enzyme/RWD"/>
</dbReference>
<dbReference type="EMBL" id="CCAG010022528">
    <property type="status" value="NOT_ANNOTATED_CDS"/>
    <property type="molecule type" value="Genomic_DNA"/>
</dbReference>
<evidence type="ECO:0000256" key="4">
    <source>
        <dbReference type="ARBA" id="ARBA00022679"/>
    </source>
</evidence>
<dbReference type="Pfam" id="PF00179">
    <property type="entry name" value="UQ_con"/>
    <property type="match status" value="1"/>
</dbReference>
<evidence type="ECO:0000256" key="12">
    <source>
        <dbReference type="PROSITE-ProRule" id="PRU10133"/>
    </source>
</evidence>
<evidence type="ECO:0000313" key="16">
    <source>
        <dbReference type="Proteomes" id="UP000092444"/>
    </source>
</evidence>
<dbReference type="GO" id="GO:0016740">
    <property type="term" value="F:transferase activity"/>
    <property type="evidence" value="ECO:0007669"/>
    <property type="project" value="UniProtKB-KW"/>
</dbReference>
<keyword evidence="11 13" id="KW-0472">Membrane</keyword>
<dbReference type="GO" id="GO:0006888">
    <property type="term" value="P:endoplasmic reticulum to Golgi vesicle-mediated transport"/>
    <property type="evidence" value="ECO:0007669"/>
    <property type="project" value="TreeGrafter"/>
</dbReference>
<evidence type="ECO:0000256" key="10">
    <source>
        <dbReference type="ARBA" id="ARBA00022989"/>
    </source>
</evidence>
<dbReference type="SUPFAM" id="SSF53474">
    <property type="entry name" value="alpha/beta-Hydrolases"/>
    <property type="match status" value="2"/>
</dbReference>
<name>A0A1B0GBB5_GLOMM</name>
<dbReference type="SMART" id="SM00212">
    <property type="entry name" value="UBCc"/>
    <property type="match status" value="1"/>
</dbReference>
<dbReference type="Pfam" id="PF07819">
    <property type="entry name" value="PGAP1"/>
    <property type="match status" value="1"/>
</dbReference>
<dbReference type="InterPro" id="IPR023313">
    <property type="entry name" value="UBQ-conjugating_AS"/>
</dbReference>
<dbReference type="GO" id="GO:0015031">
    <property type="term" value="P:protein transport"/>
    <property type="evidence" value="ECO:0007669"/>
    <property type="project" value="UniProtKB-KW"/>
</dbReference>
<dbReference type="Proteomes" id="UP000092444">
    <property type="component" value="Unassembled WGS sequence"/>
</dbReference>
<dbReference type="GO" id="GO:0050185">
    <property type="term" value="F:phosphatidylinositol deacylase activity"/>
    <property type="evidence" value="ECO:0007669"/>
    <property type="project" value="TreeGrafter"/>
</dbReference>
<dbReference type="PhylomeDB" id="A0A1B0GBB5"/>
<dbReference type="PANTHER" id="PTHR15495">
    <property type="entry name" value="NEGATIVE REGULATOR OF VESICLE FORMATION-RELATED"/>
    <property type="match status" value="1"/>
</dbReference>
<keyword evidence="8 13" id="KW-0256">Endoplasmic reticulum</keyword>
<feature type="transmembrane region" description="Helical" evidence="13">
    <location>
        <begin position="777"/>
        <end position="795"/>
    </location>
</feature>
<evidence type="ECO:0000256" key="5">
    <source>
        <dbReference type="ARBA" id="ARBA00022692"/>
    </source>
</evidence>
<evidence type="ECO:0000256" key="13">
    <source>
        <dbReference type="RuleBase" id="RU365011"/>
    </source>
</evidence>
<dbReference type="PROSITE" id="PS51257">
    <property type="entry name" value="PROKAR_LIPOPROTEIN"/>
    <property type="match status" value="1"/>
</dbReference>
<dbReference type="AlphaFoldDB" id="A0A1B0GBB5"/>
<dbReference type="EMBL" id="CCAG010022529">
    <property type="status" value="NOT_ANNOTATED_CDS"/>
    <property type="molecule type" value="Genomic_DNA"/>
</dbReference>
<evidence type="ECO:0000313" key="15">
    <source>
        <dbReference type="EnsemblMetazoa" id="GMOY010598-PA"/>
    </source>
</evidence>
<feature type="transmembrane region" description="Helical" evidence="13">
    <location>
        <begin position="640"/>
        <end position="658"/>
    </location>
</feature>
<feature type="transmembrane region" description="Helical" evidence="13">
    <location>
        <begin position="739"/>
        <end position="757"/>
    </location>
</feature>
<dbReference type="PANTHER" id="PTHR15495:SF7">
    <property type="entry name" value="GPI INOSITOL-DEACYLASE"/>
    <property type="match status" value="1"/>
</dbReference>
<evidence type="ECO:0000256" key="8">
    <source>
        <dbReference type="ARBA" id="ARBA00022824"/>
    </source>
</evidence>
<dbReference type="EC" id="3.1.-.-" evidence="13"/>
<evidence type="ECO:0000256" key="7">
    <source>
        <dbReference type="ARBA" id="ARBA00022801"/>
    </source>
</evidence>
<evidence type="ECO:0000256" key="3">
    <source>
        <dbReference type="ARBA" id="ARBA00022448"/>
    </source>
</evidence>
<keyword evidence="9 13" id="KW-0653">Protein transport</keyword>
<keyword evidence="4" id="KW-0808">Transferase</keyword>
<dbReference type="SUPFAM" id="SSF54495">
    <property type="entry name" value="UBC-like"/>
    <property type="match status" value="1"/>
</dbReference>
<keyword evidence="3 13" id="KW-0813">Transport</keyword>
<dbReference type="PROSITE" id="PS50127">
    <property type="entry name" value="UBC_2"/>
    <property type="match status" value="1"/>
</dbReference>
<dbReference type="Pfam" id="PF24660">
    <property type="entry name" value="PGAP1_3rd"/>
    <property type="match status" value="1"/>
</dbReference>
<dbReference type="GO" id="GO:0006505">
    <property type="term" value="P:GPI anchor metabolic process"/>
    <property type="evidence" value="ECO:0007669"/>
    <property type="project" value="TreeGrafter"/>
</dbReference>
<comment type="caution">
    <text evidence="13">Lacks conserved residue(s) required for the propagation of feature annotation.</text>
</comment>
<comment type="function">
    <text evidence="13">Involved in inositol deacylation of GPI-anchored proteins which plays important roles in the quality control and ER-associated degradation of GPI-anchored proteins.</text>
</comment>
<dbReference type="InterPro" id="IPR039529">
    <property type="entry name" value="PGAP1/BST1"/>
</dbReference>
<protein>
    <recommendedName>
        <fullName evidence="13">GPI inositol-deacylase</fullName>
        <ecNumber evidence="13">3.1.-.-</ecNumber>
    </recommendedName>
</protein>
<dbReference type="Gene3D" id="3.40.50.1820">
    <property type="entry name" value="alpha/beta hydrolase"/>
    <property type="match status" value="1"/>
</dbReference>
<evidence type="ECO:0000256" key="2">
    <source>
        <dbReference type="ARBA" id="ARBA00006931"/>
    </source>
</evidence>
<keyword evidence="6" id="KW-0833">Ubl conjugation pathway</keyword>
<evidence type="ECO:0000256" key="9">
    <source>
        <dbReference type="ARBA" id="ARBA00022927"/>
    </source>
</evidence>
<evidence type="ECO:0000256" key="1">
    <source>
        <dbReference type="ARBA" id="ARBA00004477"/>
    </source>
</evidence>
<dbReference type="VEuPathDB" id="VectorBase:GMOY010598"/>
<evidence type="ECO:0000256" key="6">
    <source>
        <dbReference type="ARBA" id="ARBA00022786"/>
    </source>
</evidence>
<keyword evidence="5 13" id="KW-0812">Transmembrane</keyword>
<dbReference type="STRING" id="37546.A0A1B0GBB5"/>
<feature type="transmembrane region" description="Helical" evidence="13">
    <location>
        <begin position="601"/>
        <end position="628"/>
    </location>
</feature>
<proteinExistence type="inferred from homology"/>
<comment type="similarity">
    <text evidence="2 13">Belongs to the GPI inositol-deacylase family.</text>
</comment>
<keyword evidence="16" id="KW-1185">Reference proteome</keyword>
<dbReference type="InterPro" id="IPR012908">
    <property type="entry name" value="PGAP1-ab_dom-like"/>
</dbReference>
<reference evidence="15" key="1">
    <citation type="submission" date="2020-05" db="UniProtKB">
        <authorList>
            <consortium name="EnsemblMetazoa"/>
        </authorList>
    </citation>
    <scope>IDENTIFICATION</scope>
    <source>
        <strain evidence="15">Yale</strain>
    </source>
</reference>
<dbReference type="EMBL" id="CCAG010022530">
    <property type="status" value="NOT_ANNOTATED_CDS"/>
    <property type="molecule type" value="Genomic_DNA"/>
</dbReference>
<dbReference type="PROSITE" id="PS00183">
    <property type="entry name" value="UBC_1"/>
    <property type="match status" value="1"/>
</dbReference>